<feature type="transmembrane region" description="Helical" evidence="1">
    <location>
        <begin position="12"/>
        <end position="35"/>
    </location>
</feature>
<feature type="transmembrane region" description="Helical" evidence="1">
    <location>
        <begin position="146"/>
        <end position="177"/>
    </location>
</feature>
<organism evidence="3 4">
    <name type="scientific">Ruficoccus amylovorans</name>
    <dbReference type="NCBI Taxonomy" id="1804625"/>
    <lineage>
        <taxon>Bacteria</taxon>
        <taxon>Pseudomonadati</taxon>
        <taxon>Verrucomicrobiota</taxon>
        <taxon>Opitutia</taxon>
        <taxon>Puniceicoccales</taxon>
        <taxon>Cerasicoccaceae</taxon>
        <taxon>Ruficoccus</taxon>
    </lineage>
</organism>
<comment type="caution">
    <text evidence="3">The sequence shown here is derived from an EMBL/GenBank/DDBJ whole genome shotgun (WGS) entry which is preliminary data.</text>
</comment>
<feature type="domain" description="Urease accessory protein UreH-like transmembrane" evidence="2">
    <location>
        <begin position="11"/>
        <end position="198"/>
    </location>
</feature>
<protein>
    <submittedName>
        <fullName evidence="3">Sulfite exporter TauE/SafE family protein</fullName>
    </submittedName>
</protein>
<feature type="transmembrane region" description="Helical" evidence="1">
    <location>
        <begin position="197"/>
        <end position="215"/>
    </location>
</feature>
<evidence type="ECO:0000313" key="3">
    <source>
        <dbReference type="EMBL" id="MBC2594789.1"/>
    </source>
</evidence>
<feature type="transmembrane region" description="Helical" evidence="1">
    <location>
        <begin position="56"/>
        <end position="78"/>
    </location>
</feature>
<evidence type="ECO:0000259" key="2">
    <source>
        <dbReference type="Pfam" id="PF13386"/>
    </source>
</evidence>
<accession>A0A842HEV6</accession>
<evidence type="ECO:0000256" key="1">
    <source>
        <dbReference type="SAM" id="Phobius"/>
    </source>
</evidence>
<gene>
    <name evidence="3" type="ORF">H5P28_11010</name>
</gene>
<dbReference type="PANTHER" id="PTHR42208:SF1">
    <property type="entry name" value="HEAVY METAL TRANSPORTER"/>
    <property type="match status" value="1"/>
</dbReference>
<dbReference type="InterPro" id="IPR039447">
    <property type="entry name" value="UreH-like_TM_dom"/>
</dbReference>
<keyword evidence="4" id="KW-1185">Reference proteome</keyword>
<keyword evidence="1" id="KW-0472">Membrane</keyword>
<keyword evidence="1" id="KW-0812">Transmembrane</keyword>
<dbReference type="PANTHER" id="PTHR42208">
    <property type="entry name" value="HEAVY METAL TRANSPORTER-RELATED"/>
    <property type="match status" value="1"/>
</dbReference>
<feature type="transmembrane region" description="Helical" evidence="1">
    <location>
        <begin position="124"/>
        <end position="140"/>
    </location>
</feature>
<sequence>MDIYVIDGMATAFVAGLLTSPHCLGMCGPIGCAVLPMGKAGGGLTPAIAGYHGARVLAYSLFGAVAGLIGSEALQVFSAQAARVFPWVMVALLLTLAFRLDRYIPKPKIWHRTYARLTTRLRKLPRPLVGIGLGLFTPFIPCGPLYLILTLCLFSGSALMGAQLGFGFALGTVPLLWAGQSGYFWLGRKIPANGLRWTQCGIALAAAVLISWRMLASADGVNGLICH</sequence>
<dbReference type="EMBL" id="JACHVB010000034">
    <property type="protein sequence ID" value="MBC2594789.1"/>
    <property type="molecule type" value="Genomic_DNA"/>
</dbReference>
<feature type="transmembrane region" description="Helical" evidence="1">
    <location>
        <begin position="84"/>
        <end position="104"/>
    </location>
</feature>
<dbReference type="Proteomes" id="UP000546464">
    <property type="component" value="Unassembled WGS sequence"/>
</dbReference>
<evidence type="ECO:0000313" key="4">
    <source>
        <dbReference type="Proteomes" id="UP000546464"/>
    </source>
</evidence>
<dbReference type="AlphaFoldDB" id="A0A842HEV6"/>
<dbReference type="RefSeq" id="WP_185675754.1">
    <property type="nucleotide sequence ID" value="NZ_JACHVB010000034.1"/>
</dbReference>
<dbReference type="Pfam" id="PF13386">
    <property type="entry name" value="DsbD_2"/>
    <property type="match status" value="1"/>
</dbReference>
<reference evidence="3 4" key="1">
    <citation type="submission" date="2020-07" db="EMBL/GenBank/DDBJ databases">
        <authorList>
            <person name="Feng X."/>
        </authorList>
    </citation>
    <scope>NUCLEOTIDE SEQUENCE [LARGE SCALE GENOMIC DNA]</scope>
    <source>
        <strain evidence="3 4">JCM31066</strain>
    </source>
</reference>
<keyword evidence="1" id="KW-1133">Transmembrane helix</keyword>
<name>A0A842HEV6_9BACT</name>
<proteinExistence type="predicted"/>